<dbReference type="EC" id="2.4.-.-" evidence="3"/>
<dbReference type="InterPro" id="IPR028098">
    <property type="entry name" value="Glyco_trans_4-like_N"/>
</dbReference>
<dbReference type="RefSeq" id="WP_283732991.1">
    <property type="nucleotide sequence ID" value="NZ_CP125968.1"/>
</dbReference>
<feature type="domain" description="Glycosyl transferase family 1" evidence="1">
    <location>
        <begin position="196"/>
        <end position="350"/>
    </location>
</feature>
<evidence type="ECO:0000313" key="3">
    <source>
        <dbReference type="EMBL" id="MDW0116304.1"/>
    </source>
</evidence>
<feature type="domain" description="Glycosyltransferase subfamily 4-like N-terminal" evidence="2">
    <location>
        <begin position="22"/>
        <end position="184"/>
    </location>
</feature>
<dbReference type="AlphaFoldDB" id="A0AAW9A5T7"/>
<comment type="caution">
    <text evidence="3">The sequence shown here is derived from an EMBL/GenBank/DDBJ whole genome shotgun (WGS) entry which is preliminary data.</text>
</comment>
<dbReference type="GO" id="GO:0016757">
    <property type="term" value="F:glycosyltransferase activity"/>
    <property type="evidence" value="ECO:0007669"/>
    <property type="project" value="UniProtKB-KW"/>
</dbReference>
<dbReference type="InterPro" id="IPR001296">
    <property type="entry name" value="Glyco_trans_1"/>
</dbReference>
<dbReference type="Proteomes" id="UP001271648">
    <property type="component" value="Unassembled WGS sequence"/>
</dbReference>
<evidence type="ECO:0000259" key="2">
    <source>
        <dbReference type="Pfam" id="PF13439"/>
    </source>
</evidence>
<proteinExistence type="predicted"/>
<dbReference type="PANTHER" id="PTHR12526:SF630">
    <property type="entry name" value="GLYCOSYLTRANSFERASE"/>
    <property type="match status" value="1"/>
</dbReference>
<sequence length="377" mass="43219">MNGERVNRNLKCLLLVPRMGGGGAERVLATLANELSQRGYDIVILTLTSNESFYQLDPKVKIIGAGYKINRSNKLYAFLNIAGYGVKSLFFVKNYIKEWKPDIILSFLTHTNIIALMAHLFNPRIPLIISERTEPKVRKLPLRMVTKYLYPTANCIVCQSKKVTEFFPKYANKKMRVIPNPINLGCIVRDDPIVRRKAIIGVGRLFPEKNFSLLIESFNDLKDEFPEHVLEIYGDGYLRNELQEKINLLGLRNRAFLMGLKKDVMKYVYDAELFVMPSNYEGFPNALVEAMSSGVPVISTDFSTGIARELIKEENGILVPVDDKEHMRNAIRRILSDNNLRNSMSRKNREILDVLSADKIVDMWIHIFDELLMENKV</sequence>
<accession>A0AAW9A5T7</accession>
<organism evidence="3 4">
    <name type="scientific">Sporosarcina thermotolerans</name>
    <dbReference type="NCBI Taxonomy" id="633404"/>
    <lineage>
        <taxon>Bacteria</taxon>
        <taxon>Bacillati</taxon>
        <taxon>Bacillota</taxon>
        <taxon>Bacilli</taxon>
        <taxon>Bacillales</taxon>
        <taxon>Caryophanaceae</taxon>
        <taxon>Sporosarcina</taxon>
    </lineage>
</organism>
<keyword evidence="3" id="KW-0328">Glycosyltransferase</keyword>
<dbReference type="SUPFAM" id="SSF53756">
    <property type="entry name" value="UDP-Glycosyltransferase/glycogen phosphorylase"/>
    <property type="match status" value="1"/>
</dbReference>
<dbReference type="Gene3D" id="3.40.50.2000">
    <property type="entry name" value="Glycogen Phosphorylase B"/>
    <property type="match status" value="2"/>
</dbReference>
<dbReference type="Pfam" id="PF00534">
    <property type="entry name" value="Glycos_transf_1"/>
    <property type="match status" value="1"/>
</dbReference>
<dbReference type="EMBL" id="JAUBDJ010000002">
    <property type="protein sequence ID" value="MDW0116304.1"/>
    <property type="molecule type" value="Genomic_DNA"/>
</dbReference>
<dbReference type="Pfam" id="PF13439">
    <property type="entry name" value="Glyco_transf_4"/>
    <property type="match status" value="1"/>
</dbReference>
<reference evidence="3 4" key="1">
    <citation type="submission" date="2023-06" db="EMBL/GenBank/DDBJ databases">
        <title>Sporosarcina sp. nov., isolated from Korean traditional fermented seafood 'Jeotgal'.</title>
        <authorList>
            <person name="Yang A.I."/>
            <person name="Shin N.-R."/>
        </authorList>
    </citation>
    <scope>NUCLEOTIDE SEQUENCE [LARGE SCALE GENOMIC DNA]</scope>
    <source>
        <strain evidence="3 4">KCTC43456</strain>
    </source>
</reference>
<keyword evidence="4" id="KW-1185">Reference proteome</keyword>
<protein>
    <submittedName>
        <fullName evidence="3">Glycosyltransferase</fullName>
        <ecNumber evidence="3">2.4.-.-</ecNumber>
    </submittedName>
</protein>
<keyword evidence="3" id="KW-0808">Transferase</keyword>
<name>A0AAW9A5T7_9BACL</name>
<dbReference type="PANTHER" id="PTHR12526">
    <property type="entry name" value="GLYCOSYLTRANSFERASE"/>
    <property type="match status" value="1"/>
</dbReference>
<gene>
    <name evidence="3" type="ORF">QTL97_05115</name>
</gene>
<evidence type="ECO:0000259" key="1">
    <source>
        <dbReference type="Pfam" id="PF00534"/>
    </source>
</evidence>
<evidence type="ECO:0000313" key="4">
    <source>
        <dbReference type="Proteomes" id="UP001271648"/>
    </source>
</evidence>